<reference evidence="1" key="1">
    <citation type="journal article" date="2014" name="Front. Microbiol.">
        <title>High frequency of phylogenetically diverse reductive dehalogenase-homologous genes in deep subseafloor sedimentary metagenomes.</title>
        <authorList>
            <person name="Kawai M."/>
            <person name="Futagami T."/>
            <person name="Toyoda A."/>
            <person name="Takaki Y."/>
            <person name="Nishi S."/>
            <person name="Hori S."/>
            <person name="Arai W."/>
            <person name="Tsubouchi T."/>
            <person name="Morono Y."/>
            <person name="Uchiyama I."/>
            <person name="Ito T."/>
            <person name="Fujiyama A."/>
            <person name="Inagaki F."/>
            <person name="Takami H."/>
        </authorList>
    </citation>
    <scope>NUCLEOTIDE SEQUENCE</scope>
    <source>
        <strain evidence="1">Expedition CK06-06</strain>
    </source>
</reference>
<proteinExistence type="predicted"/>
<protein>
    <submittedName>
        <fullName evidence="1">Uncharacterized protein</fullName>
    </submittedName>
</protein>
<sequence length="61" mass="6517">MPQLLAMAALMGAGMDAHRFEAFPNLSLCLLVSLELLCSTSEGMATFRLTAIISPLSEDCL</sequence>
<comment type="caution">
    <text evidence="1">The sequence shown here is derived from an EMBL/GenBank/DDBJ whole genome shotgun (WGS) entry which is preliminary data.</text>
</comment>
<gene>
    <name evidence="1" type="ORF">S03H2_31912</name>
</gene>
<evidence type="ECO:0000313" key="1">
    <source>
        <dbReference type="EMBL" id="GAH52006.1"/>
    </source>
</evidence>
<dbReference type="AlphaFoldDB" id="X1G2A0"/>
<accession>X1G2A0</accession>
<organism evidence="1">
    <name type="scientific">marine sediment metagenome</name>
    <dbReference type="NCBI Taxonomy" id="412755"/>
    <lineage>
        <taxon>unclassified sequences</taxon>
        <taxon>metagenomes</taxon>
        <taxon>ecological metagenomes</taxon>
    </lineage>
</organism>
<name>X1G2A0_9ZZZZ</name>
<dbReference type="EMBL" id="BARU01019380">
    <property type="protein sequence ID" value="GAH52006.1"/>
    <property type="molecule type" value="Genomic_DNA"/>
</dbReference>